<name>A0A061DCQ7_BABBI</name>
<evidence type="ECO:0000313" key="3">
    <source>
        <dbReference type="Proteomes" id="UP000033188"/>
    </source>
</evidence>
<organism evidence="2 3">
    <name type="scientific">Babesia bigemina</name>
    <dbReference type="NCBI Taxonomy" id="5866"/>
    <lineage>
        <taxon>Eukaryota</taxon>
        <taxon>Sar</taxon>
        <taxon>Alveolata</taxon>
        <taxon>Apicomplexa</taxon>
        <taxon>Aconoidasida</taxon>
        <taxon>Piroplasmida</taxon>
        <taxon>Babesiidae</taxon>
        <taxon>Babesia</taxon>
    </lineage>
</organism>
<dbReference type="EMBL" id="LK391709">
    <property type="protein sequence ID" value="CDR96824.1"/>
    <property type="molecule type" value="Genomic_DNA"/>
</dbReference>
<dbReference type="OrthoDB" id="366084at2759"/>
<gene>
    <name evidence="2" type="ORF">BBBOND_0307280</name>
</gene>
<feature type="signal peptide" evidence="1">
    <location>
        <begin position="1"/>
        <end position="27"/>
    </location>
</feature>
<proteinExistence type="predicted"/>
<dbReference type="VEuPathDB" id="PiroplasmaDB:BBBOND_0307280"/>
<dbReference type="RefSeq" id="XP_012769010.1">
    <property type="nucleotide sequence ID" value="XM_012913556.1"/>
</dbReference>
<reference evidence="3" key="1">
    <citation type="journal article" date="2014" name="Nucleic Acids Res.">
        <title>The evolutionary dynamics of variant antigen genes in Babesia reveal a history of genomic innovation underlying host-parasite interaction.</title>
        <authorList>
            <person name="Jackson A.P."/>
            <person name="Otto T.D."/>
            <person name="Darby A."/>
            <person name="Ramaprasad A."/>
            <person name="Xia D."/>
            <person name="Echaide I.E."/>
            <person name="Farber M."/>
            <person name="Gahlot S."/>
            <person name="Gamble J."/>
            <person name="Gupta D."/>
            <person name="Gupta Y."/>
            <person name="Jackson L."/>
            <person name="Malandrin L."/>
            <person name="Malas T.B."/>
            <person name="Moussa E."/>
            <person name="Nair M."/>
            <person name="Reid A.J."/>
            <person name="Sanders M."/>
            <person name="Sharma J."/>
            <person name="Tracey A."/>
            <person name="Quail M.A."/>
            <person name="Weir W."/>
            <person name="Wastling J.M."/>
            <person name="Hall N."/>
            <person name="Willadsen P."/>
            <person name="Lingelbach K."/>
            <person name="Shiels B."/>
            <person name="Tait A."/>
            <person name="Berriman M."/>
            <person name="Allred D.R."/>
            <person name="Pain A."/>
        </authorList>
    </citation>
    <scope>NUCLEOTIDE SEQUENCE [LARGE SCALE GENOMIC DNA]</scope>
    <source>
        <strain evidence="3">Bond</strain>
    </source>
</reference>
<feature type="chain" id="PRO_5001600800" evidence="1">
    <location>
        <begin position="28"/>
        <end position="72"/>
    </location>
</feature>
<accession>A0A061DCQ7</accession>
<dbReference type="GeneID" id="24565365"/>
<keyword evidence="1" id="KW-0732">Signal</keyword>
<dbReference type="AlphaFoldDB" id="A0A061DCQ7"/>
<evidence type="ECO:0000313" key="2">
    <source>
        <dbReference type="EMBL" id="CDR96824.1"/>
    </source>
</evidence>
<keyword evidence="3" id="KW-1185">Reference proteome</keyword>
<protein>
    <submittedName>
        <fullName evidence="2">Uncharacterized protein</fullName>
    </submittedName>
</protein>
<sequence length="72" mass="8191">MELKRLCKLLITVCLTASVTMVRVAEGGVFSYFQGACDNVCQSCKFDCEKQYRAGTFNRWFCKGKCNAMMKK</sequence>
<evidence type="ECO:0000256" key="1">
    <source>
        <dbReference type="SAM" id="SignalP"/>
    </source>
</evidence>
<dbReference type="KEGG" id="bbig:BBBOND_0307280"/>
<dbReference type="Proteomes" id="UP000033188">
    <property type="component" value="Chromosome 3"/>
</dbReference>